<accession>A0A284RTR3</accession>
<dbReference type="OMA" id="NTAVERW"/>
<name>A0A284RTR3_ARMOS</name>
<protein>
    <submittedName>
        <fullName evidence="2">Uncharacterized protein</fullName>
    </submittedName>
</protein>
<organism evidence="2 3">
    <name type="scientific">Armillaria ostoyae</name>
    <name type="common">Armillaria root rot fungus</name>
    <dbReference type="NCBI Taxonomy" id="47428"/>
    <lineage>
        <taxon>Eukaryota</taxon>
        <taxon>Fungi</taxon>
        <taxon>Dikarya</taxon>
        <taxon>Basidiomycota</taxon>
        <taxon>Agaricomycotina</taxon>
        <taxon>Agaricomycetes</taxon>
        <taxon>Agaricomycetidae</taxon>
        <taxon>Agaricales</taxon>
        <taxon>Marasmiineae</taxon>
        <taxon>Physalacriaceae</taxon>
        <taxon>Armillaria</taxon>
    </lineage>
</organism>
<reference evidence="3" key="1">
    <citation type="journal article" date="2017" name="Nat. Ecol. Evol.">
        <title>Genome expansion and lineage-specific genetic innovations in the forest pathogenic fungi Armillaria.</title>
        <authorList>
            <person name="Sipos G."/>
            <person name="Prasanna A.N."/>
            <person name="Walter M.C."/>
            <person name="O'Connor E."/>
            <person name="Balint B."/>
            <person name="Krizsan K."/>
            <person name="Kiss B."/>
            <person name="Hess J."/>
            <person name="Varga T."/>
            <person name="Slot J."/>
            <person name="Riley R."/>
            <person name="Boka B."/>
            <person name="Rigling D."/>
            <person name="Barry K."/>
            <person name="Lee J."/>
            <person name="Mihaltcheva S."/>
            <person name="LaButti K."/>
            <person name="Lipzen A."/>
            <person name="Waldron R."/>
            <person name="Moloney N.M."/>
            <person name="Sperisen C."/>
            <person name="Kredics L."/>
            <person name="Vagvoelgyi C."/>
            <person name="Patrignani A."/>
            <person name="Fitzpatrick D."/>
            <person name="Nagy I."/>
            <person name="Doyle S."/>
            <person name="Anderson J.B."/>
            <person name="Grigoriev I.V."/>
            <person name="Gueldener U."/>
            <person name="Muensterkoetter M."/>
            <person name="Nagy L.G."/>
        </authorList>
    </citation>
    <scope>NUCLEOTIDE SEQUENCE [LARGE SCALE GENOMIC DNA]</scope>
    <source>
        <strain evidence="3">C18/9</strain>
    </source>
</reference>
<proteinExistence type="predicted"/>
<sequence length="496" mass="55578">MKVETHSEELQNRVTVSPSEADWDGSQPIVLEPLKKGWAKGSQDMFLDERLPHFIFFHNQGPTPTKEHTMIILNDYYAVYYWRDPVTKEPTSKPLPPHLEVLSPYDKALKAAKLAQMNTAIYNWLDYWWKHPKATRSIEFSPATSSLPLHQKKSSSVDPLHLLLCNIVGIKTSRTRANTAVERWAKDHHEELKPEMQQKVGDAGRGKIGSSLVFMRERFAAQSRTVQKKYEELPKEEGLLACDALAQAKADASKPLDPSESQCIIDELPEMLALFLNKLGTMLNMHVSFYLAGLEPRKGGQINVISMHAGYDHSPKPMIFPEVRPKSYQKVIKLFEDWVETCYDEDERNSRALPCGEADDDEDDVSVLDMSVDEVGETTKCKHGSVDNEGDDGATARPEDTMLPLPHKKKRTKKWEKENDKVSAKKTKTGKQKESKEASPVNINATAIALTDVSNNAPAMHGSSEPSYVAPIPIDPVMSLDFRGNGNTNSGTRLGN</sequence>
<dbReference type="Proteomes" id="UP000219338">
    <property type="component" value="Unassembled WGS sequence"/>
</dbReference>
<dbReference type="OrthoDB" id="3250313at2759"/>
<evidence type="ECO:0000256" key="1">
    <source>
        <dbReference type="SAM" id="MobiDB-lite"/>
    </source>
</evidence>
<feature type="region of interest" description="Disordered" evidence="1">
    <location>
        <begin position="1"/>
        <end position="21"/>
    </location>
</feature>
<dbReference type="AlphaFoldDB" id="A0A284RTR3"/>
<evidence type="ECO:0000313" key="3">
    <source>
        <dbReference type="Proteomes" id="UP000219338"/>
    </source>
</evidence>
<evidence type="ECO:0000313" key="2">
    <source>
        <dbReference type="EMBL" id="SJL12102.1"/>
    </source>
</evidence>
<dbReference type="STRING" id="47428.A0A284RTR3"/>
<feature type="region of interest" description="Disordered" evidence="1">
    <location>
        <begin position="380"/>
        <end position="440"/>
    </location>
</feature>
<gene>
    <name evidence="2" type="ORF">ARMOST_15523</name>
</gene>
<feature type="compositionally biased region" description="Basic and acidic residues" evidence="1">
    <location>
        <begin position="1"/>
        <end position="11"/>
    </location>
</feature>
<dbReference type="EMBL" id="FUEG01000016">
    <property type="protein sequence ID" value="SJL12102.1"/>
    <property type="molecule type" value="Genomic_DNA"/>
</dbReference>
<keyword evidence="3" id="KW-1185">Reference proteome</keyword>